<dbReference type="Gene3D" id="3.10.180.10">
    <property type="entry name" value="2,3-Dihydroxybiphenyl 1,2-Dioxygenase, domain 1"/>
    <property type="match status" value="1"/>
</dbReference>
<dbReference type="EMBL" id="QGKS01000205">
    <property type="protein sequence ID" value="PWR14968.1"/>
    <property type="molecule type" value="Genomic_DNA"/>
</dbReference>
<dbReference type="SUPFAM" id="SSF54593">
    <property type="entry name" value="Glyoxalase/Bleomycin resistance protein/Dihydroxybiphenyl dioxygenase"/>
    <property type="match status" value="1"/>
</dbReference>
<dbReference type="InterPro" id="IPR028973">
    <property type="entry name" value="PhnB-like"/>
</dbReference>
<comment type="caution">
    <text evidence="3">The sequence shown here is derived from an EMBL/GenBank/DDBJ whole genome shotgun (WGS) entry which is preliminary data.</text>
</comment>
<accession>A0A317DK60</accession>
<reference evidence="2 5" key="2">
    <citation type="submission" date="2023-12" db="EMBL/GenBank/DDBJ databases">
        <title>Micromonospora sp. nov., isolated from Atacama Desert.</title>
        <authorList>
            <person name="Carro L."/>
            <person name="Golinska P."/>
            <person name="Klenk H.-P."/>
            <person name="Goodfellow M."/>
        </authorList>
    </citation>
    <scope>NUCLEOTIDE SEQUENCE [LARGE SCALE GENOMIC DNA]</scope>
    <source>
        <strain evidence="2 5">4G53</strain>
    </source>
</reference>
<dbReference type="Proteomes" id="UP000246050">
    <property type="component" value="Unassembled WGS sequence"/>
</dbReference>
<dbReference type="RefSeq" id="WP_109801910.1">
    <property type="nucleotide sequence ID" value="NZ_JAXOTQ010000060.1"/>
</dbReference>
<evidence type="ECO:0000313" key="4">
    <source>
        <dbReference type="Proteomes" id="UP000246050"/>
    </source>
</evidence>
<evidence type="ECO:0000313" key="2">
    <source>
        <dbReference type="EMBL" id="MDZ5494072.1"/>
    </source>
</evidence>
<name>A0A317DK60_9ACTN</name>
<organism evidence="3 4">
    <name type="scientific">Micromonospora sicca</name>
    <dbReference type="NCBI Taxonomy" id="2202420"/>
    <lineage>
        <taxon>Bacteria</taxon>
        <taxon>Bacillati</taxon>
        <taxon>Actinomycetota</taxon>
        <taxon>Actinomycetes</taxon>
        <taxon>Micromonosporales</taxon>
        <taxon>Micromonosporaceae</taxon>
        <taxon>Micromonospora</taxon>
    </lineage>
</organism>
<dbReference type="EMBL" id="JAXOTQ010000060">
    <property type="protein sequence ID" value="MDZ5494072.1"/>
    <property type="molecule type" value="Genomic_DNA"/>
</dbReference>
<dbReference type="OrthoDB" id="9795306at2"/>
<keyword evidence="5" id="KW-1185">Reference proteome</keyword>
<proteinExistence type="predicted"/>
<dbReference type="Pfam" id="PF06983">
    <property type="entry name" value="3-dmu-9_3-mt"/>
    <property type="match status" value="1"/>
</dbReference>
<feature type="domain" description="PhnB-like" evidence="1">
    <location>
        <begin position="4"/>
        <end position="131"/>
    </location>
</feature>
<dbReference type="AlphaFoldDB" id="A0A317DK60"/>
<dbReference type="PANTHER" id="PTHR33990">
    <property type="entry name" value="PROTEIN YJDN-RELATED"/>
    <property type="match status" value="1"/>
</dbReference>
<dbReference type="PANTHER" id="PTHR33990:SF1">
    <property type="entry name" value="PROTEIN YJDN"/>
    <property type="match status" value="1"/>
</dbReference>
<sequence>MPTRISPYLSFNGDAREAMTFYQSVFGGDLEIATFADMRSAQDSSQDDLVAHSMLKGATGTVLFAADTTTPPDGAPAGAFSVALGGDDEAEVTGYWEGLSAGGTVTTPLARSPWGALFGRCVDKYGIAWLVNVTPAGPA</sequence>
<gene>
    <name evidence="3" type="ORF">DKT69_13460</name>
    <name evidence="2" type="ORF">U2F25_32250</name>
</gene>
<protein>
    <submittedName>
        <fullName evidence="2">VOC family protein</fullName>
    </submittedName>
</protein>
<evidence type="ECO:0000313" key="5">
    <source>
        <dbReference type="Proteomes" id="UP001290101"/>
    </source>
</evidence>
<dbReference type="Proteomes" id="UP001290101">
    <property type="component" value="Unassembled WGS sequence"/>
</dbReference>
<dbReference type="InterPro" id="IPR029068">
    <property type="entry name" value="Glyas_Bleomycin-R_OHBP_Dase"/>
</dbReference>
<evidence type="ECO:0000313" key="3">
    <source>
        <dbReference type="EMBL" id="PWR14968.1"/>
    </source>
</evidence>
<evidence type="ECO:0000259" key="1">
    <source>
        <dbReference type="Pfam" id="PF06983"/>
    </source>
</evidence>
<dbReference type="CDD" id="cd06588">
    <property type="entry name" value="PhnB_like"/>
    <property type="match status" value="1"/>
</dbReference>
<reference evidence="3 4" key="1">
    <citation type="submission" date="2018-05" db="EMBL/GenBank/DDBJ databases">
        <title>Micromonosporas from Atacama Desert.</title>
        <authorList>
            <person name="Carro L."/>
            <person name="Golinska P."/>
            <person name="Klenk H.-P."/>
            <person name="Goodfellow M."/>
        </authorList>
    </citation>
    <scope>NUCLEOTIDE SEQUENCE [LARGE SCALE GENOMIC DNA]</scope>
    <source>
        <strain evidence="3 4">4G51</strain>
    </source>
</reference>